<dbReference type="EMBL" id="SZYD01001518">
    <property type="protein sequence ID" value="KAD0631043.1"/>
    <property type="molecule type" value="Genomic_DNA"/>
</dbReference>
<reference evidence="2 3" key="1">
    <citation type="submission" date="2019-05" db="EMBL/GenBank/DDBJ databases">
        <title>Mikania micrantha, genome provides insights into the molecular mechanism of rapid growth.</title>
        <authorList>
            <person name="Liu B."/>
        </authorList>
    </citation>
    <scope>NUCLEOTIDE SEQUENCE [LARGE SCALE GENOMIC DNA]</scope>
    <source>
        <strain evidence="2">NLD-2019</strain>
        <tissue evidence="2">Leaf</tissue>
    </source>
</reference>
<gene>
    <name evidence="2" type="ORF">E3N88_43952</name>
</gene>
<protein>
    <submittedName>
        <fullName evidence="2">Uncharacterized protein</fullName>
    </submittedName>
</protein>
<organism evidence="2 3">
    <name type="scientific">Mikania micrantha</name>
    <name type="common">bitter vine</name>
    <dbReference type="NCBI Taxonomy" id="192012"/>
    <lineage>
        <taxon>Eukaryota</taxon>
        <taxon>Viridiplantae</taxon>
        <taxon>Streptophyta</taxon>
        <taxon>Embryophyta</taxon>
        <taxon>Tracheophyta</taxon>
        <taxon>Spermatophyta</taxon>
        <taxon>Magnoliopsida</taxon>
        <taxon>eudicotyledons</taxon>
        <taxon>Gunneridae</taxon>
        <taxon>Pentapetalae</taxon>
        <taxon>asterids</taxon>
        <taxon>campanulids</taxon>
        <taxon>Asterales</taxon>
        <taxon>Asteraceae</taxon>
        <taxon>Asteroideae</taxon>
        <taxon>Heliantheae alliance</taxon>
        <taxon>Eupatorieae</taxon>
        <taxon>Mikania</taxon>
    </lineage>
</organism>
<proteinExistence type="predicted"/>
<feature type="region of interest" description="Disordered" evidence="1">
    <location>
        <begin position="1"/>
        <end position="40"/>
    </location>
</feature>
<evidence type="ECO:0000256" key="1">
    <source>
        <dbReference type="SAM" id="MobiDB-lite"/>
    </source>
</evidence>
<dbReference type="AlphaFoldDB" id="A0A5N6LDF9"/>
<dbReference type="Proteomes" id="UP000326396">
    <property type="component" value="Unassembled WGS sequence"/>
</dbReference>
<name>A0A5N6LDF9_9ASTR</name>
<comment type="caution">
    <text evidence="2">The sequence shown here is derived from an EMBL/GenBank/DDBJ whole genome shotgun (WGS) entry which is preliminary data.</text>
</comment>
<evidence type="ECO:0000313" key="2">
    <source>
        <dbReference type="EMBL" id="KAD0631043.1"/>
    </source>
</evidence>
<keyword evidence="3" id="KW-1185">Reference proteome</keyword>
<sequence>MPDPQPQPQSKPQPKPVKMPDPKPQPQPVKMPEPTPRPFLSTGFSVLPRVLRSALLSNECELAMDVSSLTIPMTNVSPTVLHISFLGHKLRRKQP</sequence>
<evidence type="ECO:0000313" key="3">
    <source>
        <dbReference type="Proteomes" id="UP000326396"/>
    </source>
</evidence>
<accession>A0A5N6LDF9</accession>
<feature type="compositionally biased region" description="Pro residues" evidence="1">
    <location>
        <begin position="1"/>
        <end position="37"/>
    </location>
</feature>